<feature type="compositionally biased region" description="Basic and acidic residues" evidence="1">
    <location>
        <begin position="25"/>
        <end position="36"/>
    </location>
</feature>
<protein>
    <submittedName>
        <fullName evidence="2">Uncharacterized protein</fullName>
    </submittedName>
</protein>
<organism evidence="2">
    <name type="scientific">Triticum urartu</name>
    <name type="common">Red wild einkorn</name>
    <name type="synonym">Crithodium urartu</name>
    <dbReference type="NCBI Taxonomy" id="4572"/>
    <lineage>
        <taxon>Eukaryota</taxon>
        <taxon>Viridiplantae</taxon>
        <taxon>Streptophyta</taxon>
        <taxon>Embryophyta</taxon>
        <taxon>Tracheophyta</taxon>
        <taxon>Spermatophyta</taxon>
        <taxon>Magnoliopsida</taxon>
        <taxon>Liliopsida</taxon>
        <taxon>Poales</taxon>
        <taxon>Poaceae</taxon>
        <taxon>BOP clade</taxon>
        <taxon>Pooideae</taxon>
        <taxon>Triticodae</taxon>
        <taxon>Triticeae</taxon>
        <taxon>Triticinae</taxon>
        <taxon>Triticum</taxon>
    </lineage>
</organism>
<evidence type="ECO:0000313" key="2">
    <source>
        <dbReference type="EMBL" id="EMS53421.1"/>
    </source>
</evidence>
<dbReference type="EMBL" id="KD195356">
    <property type="protein sequence ID" value="EMS53421.1"/>
    <property type="molecule type" value="Genomic_DNA"/>
</dbReference>
<dbReference type="AlphaFoldDB" id="M7Z1S6"/>
<sequence>MAKLKSIMGGNQQESMPGGSGSEAKLSRGDSRRGSLEVRQQARATRSGHQDGGG</sequence>
<gene>
    <name evidence="2" type="ORF">TRIUR3_30902</name>
</gene>
<proteinExistence type="predicted"/>
<name>M7Z1S6_TRIUA</name>
<feature type="region of interest" description="Disordered" evidence="1">
    <location>
        <begin position="1"/>
        <end position="54"/>
    </location>
</feature>
<evidence type="ECO:0000256" key="1">
    <source>
        <dbReference type="SAM" id="MobiDB-lite"/>
    </source>
</evidence>
<reference evidence="2" key="1">
    <citation type="journal article" date="2013" name="Nature">
        <title>Draft genome of the wheat A-genome progenitor Triticum urartu.</title>
        <authorList>
            <person name="Ling H.Q."/>
            <person name="Zhao S."/>
            <person name="Liu D."/>
            <person name="Wang J."/>
            <person name="Sun H."/>
            <person name="Zhang C."/>
            <person name="Fan H."/>
            <person name="Li D."/>
            <person name="Dong L."/>
            <person name="Tao Y."/>
            <person name="Gao C."/>
            <person name="Wu H."/>
            <person name="Li Y."/>
            <person name="Cui Y."/>
            <person name="Guo X."/>
            <person name="Zheng S."/>
            <person name="Wang B."/>
            <person name="Yu K."/>
            <person name="Liang Q."/>
            <person name="Yang W."/>
            <person name="Lou X."/>
            <person name="Chen J."/>
            <person name="Feng M."/>
            <person name="Jian J."/>
            <person name="Zhang X."/>
            <person name="Luo G."/>
            <person name="Jiang Y."/>
            <person name="Liu J."/>
            <person name="Wang Z."/>
            <person name="Sha Y."/>
            <person name="Zhang B."/>
            <person name="Wu H."/>
            <person name="Tang D."/>
            <person name="Shen Q."/>
            <person name="Xue P."/>
            <person name="Zou S."/>
            <person name="Wang X."/>
            <person name="Liu X."/>
            <person name="Wang F."/>
            <person name="Yang Y."/>
            <person name="An X."/>
            <person name="Dong Z."/>
            <person name="Zhang K."/>
            <person name="Zhang X."/>
            <person name="Luo M.C."/>
            <person name="Dvorak J."/>
            <person name="Tong Y."/>
            <person name="Wang J."/>
            <person name="Yang H."/>
            <person name="Li Z."/>
            <person name="Wang D."/>
            <person name="Zhang A."/>
            <person name="Wang J."/>
        </authorList>
    </citation>
    <scope>NUCLEOTIDE SEQUENCE</scope>
</reference>
<accession>M7Z1S6</accession>